<feature type="domain" description="VOC" evidence="1">
    <location>
        <begin position="9"/>
        <end position="127"/>
    </location>
</feature>
<dbReference type="EMBL" id="QUSW01000003">
    <property type="protein sequence ID" value="RQP24184.1"/>
    <property type="molecule type" value="Genomic_DNA"/>
</dbReference>
<dbReference type="OrthoDB" id="8776491at2"/>
<dbReference type="CDD" id="cd07247">
    <property type="entry name" value="SgaA_N_like"/>
    <property type="match status" value="1"/>
</dbReference>
<name>A0A3N7HPT9_9BURK</name>
<accession>A0A3N7HPT9</accession>
<dbReference type="PROSITE" id="PS51819">
    <property type="entry name" value="VOC"/>
    <property type="match status" value="1"/>
</dbReference>
<dbReference type="Gene3D" id="3.10.180.10">
    <property type="entry name" value="2,3-Dihydroxybiphenyl 1,2-Dioxygenase, domain 1"/>
    <property type="match status" value="1"/>
</dbReference>
<dbReference type="AlphaFoldDB" id="A0A3N7HPT9"/>
<dbReference type="PANTHER" id="PTHR33993:SF2">
    <property type="entry name" value="VOC DOMAIN-CONTAINING PROTEIN"/>
    <property type="match status" value="1"/>
</dbReference>
<evidence type="ECO:0000313" key="2">
    <source>
        <dbReference type="EMBL" id="RQP24184.1"/>
    </source>
</evidence>
<reference evidence="2 3" key="2">
    <citation type="submission" date="2018-12" db="EMBL/GenBank/DDBJ databases">
        <title>Rhizobacter gummiphilus sp. nov., a rubber-degrading bacterium isolated from the soil of a botanical garden in Japan.</title>
        <authorList>
            <person name="Shunsuke S.S."/>
        </authorList>
    </citation>
    <scope>NUCLEOTIDE SEQUENCE [LARGE SCALE GENOMIC DNA]</scope>
    <source>
        <strain evidence="2 3">S-16</strain>
    </source>
</reference>
<organism evidence="2 3">
    <name type="scientific">Piscinibacter terrae</name>
    <dbReference type="NCBI Taxonomy" id="2496871"/>
    <lineage>
        <taxon>Bacteria</taxon>
        <taxon>Pseudomonadati</taxon>
        <taxon>Pseudomonadota</taxon>
        <taxon>Betaproteobacteria</taxon>
        <taxon>Burkholderiales</taxon>
        <taxon>Sphaerotilaceae</taxon>
        <taxon>Piscinibacter</taxon>
    </lineage>
</organism>
<keyword evidence="3" id="KW-1185">Reference proteome</keyword>
<reference evidence="2 3" key="1">
    <citation type="submission" date="2018-08" db="EMBL/GenBank/DDBJ databases">
        <authorList>
            <person name="Khan S.A."/>
            <person name="Jeon C.O."/>
            <person name="Chun B.H."/>
            <person name="Jeong S.E."/>
        </authorList>
    </citation>
    <scope>NUCLEOTIDE SEQUENCE [LARGE SCALE GENOMIC DNA]</scope>
    <source>
        <strain evidence="2 3">S-16</strain>
    </source>
</reference>
<protein>
    <submittedName>
        <fullName evidence="2">VOC family protein</fullName>
    </submittedName>
</protein>
<dbReference type="SUPFAM" id="SSF54593">
    <property type="entry name" value="Glyoxalase/Bleomycin resistance protein/Dihydroxybiphenyl dioxygenase"/>
    <property type="match status" value="1"/>
</dbReference>
<dbReference type="InterPro" id="IPR037523">
    <property type="entry name" value="VOC_core"/>
</dbReference>
<evidence type="ECO:0000259" key="1">
    <source>
        <dbReference type="PROSITE" id="PS51819"/>
    </source>
</evidence>
<dbReference type="InterPro" id="IPR052164">
    <property type="entry name" value="Anthracycline_SecMetBiosynth"/>
</dbReference>
<dbReference type="RefSeq" id="WP_124540638.1">
    <property type="nucleotide sequence ID" value="NZ_QUSW01000003.1"/>
</dbReference>
<proteinExistence type="predicted"/>
<dbReference type="PANTHER" id="PTHR33993">
    <property type="entry name" value="GLYOXALASE-RELATED"/>
    <property type="match status" value="1"/>
</dbReference>
<sequence>MAKHDKNHALNWFEIPVRDMDRAQAFYEKLLGHAMRREQMGPMSLAVFNYDETAVGGCLLAGENQPQPSTDGALVYLNAKPSLDVVLERVEALGGRITTPKVQLPGDMGVFAHITDTEGNRVGLHALS</sequence>
<dbReference type="InterPro" id="IPR029068">
    <property type="entry name" value="Glyas_Bleomycin-R_OHBP_Dase"/>
</dbReference>
<dbReference type="InterPro" id="IPR004360">
    <property type="entry name" value="Glyas_Fos-R_dOase_dom"/>
</dbReference>
<evidence type="ECO:0000313" key="3">
    <source>
        <dbReference type="Proteomes" id="UP000267464"/>
    </source>
</evidence>
<comment type="caution">
    <text evidence="2">The sequence shown here is derived from an EMBL/GenBank/DDBJ whole genome shotgun (WGS) entry which is preliminary data.</text>
</comment>
<dbReference type="Pfam" id="PF00903">
    <property type="entry name" value="Glyoxalase"/>
    <property type="match status" value="1"/>
</dbReference>
<dbReference type="Proteomes" id="UP000267464">
    <property type="component" value="Unassembled WGS sequence"/>
</dbReference>
<gene>
    <name evidence="2" type="ORF">DZC73_12750</name>
</gene>